<dbReference type="EMBL" id="JAYWLU010000008">
    <property type="protein sequence ID" value="MEX3594763.1"/>
    <property type="molecule type" value="Genomic_DNA"/>
</dbReference>
<dbReference type="Proteomes" id="UP001558481">
    <property type="component" value="Unassembled WGS sequence"/>
</dbReference>
<gene>
    <name evidence="1" type="ORF">VVR66_08565</name>
</gene>
<evidence type="ECO:0008006" key="3">
    <source>
        <dbReference type="Google" id="ProtNLM"/>
    </source>
</evidence>
<keyword evidence="2" id="KW-1185">Reference proteome</keyword>
<proteinExistence type="predicted"/>
<sequence>MIAMVLFLAYMLFMLCAVTISSAFTTWQTLRQHSRGGVATAIAGGSHALHAGRHVRGRHTATTVNKAARQR</sequence>
<name>A0ABV3V2Y7_9MICC</name>
<comment type="caution">
    <text evidence="1">The sequence shown here is derived from an EMBL/GenBank/DDBJ whole genome shotgun (WGS) entry which is preliminary data.</text>
</comment>
<reference evidence="1 2" key="1">
    <citation type="journal article" date="2024" name="Fungal Genet. Biol.">
        <title>The porcine skin microbiome exhibits broad fungal antagonism.</title>
        <authorList>
            <person name="De La Cruz K.F."/>
            <person name="Townsend E.C."/>
            <person name="Alex Cheong J.Z."/>
            <person name="Salamzade R."/>
            <person name="Liu A."/>
            <person name="Sandstrom S."/>
            <person name="Davila E."/>
            <person name="Huang L."/>
            <person name="Xu K.H."/>
            <person name="Wu S.Y."/>
            <person name="Meudt J.J."/>
            <person name="Shanmuganayagam D."/>
            <person name="Gibson A.L.F."/>
            <person name="Kalan L.R."/>
        </authorList>
    </citation>
    <scope>NUCLEOTIDE SEQUENCE [LARGE SCALE GENOMIC DNA]</scope>
    <source>
        <strain evidence="1 2">LK2625</strain>
    </source>
</reference>
<dbReference type="RefSeq" id="WP_143469922.1">
    <property type="nucleotide sequence ID" value="NZ_JAYWLU010000008.1"/>
</dbReference>
<evidence type="ECO:0000313" key="1">
    <source>
        <dbReference type="EMBL" id="MEX3594763.1"/>
    </source>
</evidence>
<organism evidence="1 2">
    <name type="scientific">Kocuria carniphila</name>
    <dbReference type="NCBI Taxonomy" id="262208"/>
    <lineage>
        <taxon>Bacteria</taxon>
        <taxon>Bacillati</taxon>
        <taxon>Actinomycetota</taxon>
        <taxon>Actinomycetes</taxon>
        <taxon>Micrococcales</taxon>
        <taxon>Micrococcaceae</taxon>
        <taxon>Kocuria</taxon>
    </lineage>
</organism>
<accession>A0ABV3V2Y7</accession>
<evidence type="ECO:0000313" key="2">
    <source>
        <dbReference type="Proteomes" id="UP001558481"/>
    </source>
</evidence>
<protein>
    <recommendedName>
        <fullName evidence="3">Secreted protein</fullName>
    </recommendedName>
</protein>